<sequence length="524" mass="59011">MARSNWMLPTLRGVSIGFLVILILMLNTIYEGDIFNIFSVFGLIGQLRDILSFLIFIAVYYVIFGIASGVGMLFSLFGSTYFNYSYFVNLTNEIVHNVIGGWFYLPDPTTGNAMIAPTVSEALAGAQAVYGLISMDLYLVILQIIVAIMFFYALRASFTSNPTDSITTVTLINLVIIIPLFFNQLNNVLSIFVPTGNVGFLNNILSHDLLKDAIFVNVINLNFGEFLISPIFLVALVMFLYLEFVFQVSYIDKVTAPSIEREERLTRQIEVMKVESLKAISRIKAVEEKKREKKLLQQASMTPEEMEIEKEKKKRLSLRTMMSEKGQAGFSFISELIEKKKLEKEEERMMEAMKDTRKVSNYLEKLFKQDPEAKNTLTAKTSAPSSTRLIVSTFISLGSRIFLIILLTWACVHPFAIYSIISPDSIASSVELQTYEAVLSILIPFLLVIPFISTIIKISKHAKLEEILRLEEIRRSGLTEEELKELQAKRAKAATQETQLARDQDAAADQAKKTAQNAPTGQNP</sequence>
<dbReference type="KEGG" id="psyt:DSAG12_02047"/>
<gene>
    <name evidence="1" type="ORF">DSAG12_02047</name>
</gene>
<dbReference type="EMBL" id="CP042905">
    <property type="protein sequence ID" value="QEE16217.2"/>
    <property type="molecule type" value="Genomic_DNA"/>
</dbReference>
<proteinExistence type="predicted"/>
<protein>
    <submittedName>
        <fullName evidence="1">Uncharacterized protein</fullName>
    </submittedName>
</protein>
<organism evidence="1 2">
    <name type="scientific">Promethearchaeum syntrophicum</name>
    <dbReference type="NCBI Taxonomy" id="2594042"/>
    <lineage>
        <taxon>Archaea</taxon>
        <taxon>Promethearchaeati</taxon>
        <taxon>Promethearchaeota</taxon>
        <taxon>Promethearchaeia</taxon>
        <taxon>Promethearchaeales</taxon>
        <taxon>Promethearchaeaceae</taxon>
        <taxon>Promethearchaeum</taxon>
    </lineage>
</organism>
<dbReference type="AlphaFoldDB" id="A0A5B9DBJ3"/>
<reference evidence="1 2" key="2">
    <citation type="journal article" date="2024" name="Int. J. Syst. Evol. Microbiol.">
        <title>Promethearchaeum syntrophicum gen. nov., sp. nov., an anaerobic, obligately syntrophic archaeon, the first isolate of the lineage 'Asgard' archaea, and proposal of the new archaeal phylum Promethearchaeota phyl. nov. and kingdom Promethearchaeati regn. nov.</title>
        <authorList>
            <person name="Imachi H."/>
            <person name="Nobu M.K."/>
            <person name="Kato S."/>
            <person name="Takaki Y."/>
            <person name="Miyazaki M."/>
            <person name="Miyata M."/>
            <person name="Ogawara M."/>
            <person name="Saito Y."/>
            <person name="Sakai S."/>
            <person name="Tahara Y.O."/>
            <person name="Takano Y."/>
            <person name="Tasumi E."/>
            <person name="Uematsu K."/>
            <person name="Yoshimura T."/>
            <person name="Itoh T."/>
            <person name="Ohkuma M."/>
            <person name="Takai K."/>
        </authorList>
    </citation>
    <scope>NUCLEOTIDE SEQUENCE [LARGE SCALE GENOMIC DNA]</scope>
    <source>
        <strain evidence="1 2">MK-D1</strain>
    </source>
</reference>
<accession>A0A5B9DBJ3</accession>
<keyword evidence="2" id="KW-1185">Reference proteome</keyword>
<name>A0A5B9DBJ3_9ARCH</name>
<dbReference type="Proteomes" id="UP000321408">
    <property type="component" value="Chromosome"/>
</dbReference>
<reference evidence="1 2" key="1">
    <citation type="journal article" date="2020" name="Nature">
        <title>Isolation of an archaeon at the prokaryote-eukaryote interface.</title>
        <authorList>
            <person name="Imachi H."/>
            <person name="Nobu M.K."/>
            <person name="Nakahara N."/>
            <person name="Morono Y."/>
            <person name="Ogawara M."/>
            <person name="Takaki Y."/>
            <person name="Takano Y."/>
            <person name="Uematsu K."/>
            <person name="Ikuta T."/>
            <person name="Ito M."/>
            <person name="Matsui Y."/>
            <person name="Miyazaki M."/>
            <person name="Murata K."/>
            <person name="Saito Y."/>
            <person name="Sakai S."/>
            <person name="Song C."/>
            <person name="Tasumi E."/>
            <person name="Yamanaka Y."/>
            <person name="Yamaguchi T."/>
            <person name="Kamagata Y."/>
            <person name="Tamaki H."/>
            <person name="Takai K."/>
        </authorList>
    </citation>
    <scope>NUCLEOTIDE SEQUENCE [LARGE SCALE GENOMIC DNA]</scope>
    <source>
        <strain evidence="1 2">MK-D1</strain>
    </source>
</reference>
<evidence type="ECO:0000313" key="1">
    <source>
        <dbReference type="EMBL" id="QEE16217.2"/>
    </source>
</evidence>
<evidence type="ECO:0000313" key="2">
    <source>
        <dbReference type="Proteomes" id="UP000321408"/>
    </source>
</evidence>